<protein>
    <recommendedName>
        <fullName evidence="3">Ribosome maturation factor RimP</fullName>
    </recommendedName>
</protein>
<evidence type="ECO:0000313" key="6">
    <source>
        <dbReference type="EMBL" id="SEF61592.1"/>
    </source>
</evidence>
<dbReference type="InterPro" id="IPR036847">
    <property type="entry name" value="RimP_C_sf"/>
</dbReference>
<keyword evidence="2 3" id="KW-0690">Ribosome biogenesis</keyword>
<evidence type="ECO:0000256" key="2">
    <source>
        <dbReference type="ARBA" id="ARBA00022517"/>
    </source>
</evidence>
<dbReference type="AlphaFoldDB" id="A0A1H5TFG3"/>
<evidence type="ECO:0000256" key="3">
    <source>
        <dbReference type="HAMAP-Rule" id="MF_01077"/>
    </source>
</evidence>
<dbReference type="OrthoDB" id="9805006at2"/>
<reference evidence="6 7" key="1">
    <citation type="submission" date="2016-10" db="EMBL/GenBank/DDBJ databases">
        <authorList>
            <person name="de Groot N.N."/>
        </authorList>
    </citation>
    <scope>NUCLEOTIDE SEQUENCE [LARGE SCALE GENOMIC DNA]</scope>
    <source>
        <strain evidence="6 7">Nl13</strain>
    </source>
</reference>
<proteinExistence type="inferred from homology"/>
<dbReference type="GO" id="GO:0006412">
    <property type="term" value="P:translation"/>
    <property type="evidence" value="ECO:0007669"/>
    <property type="project" value="TreeGrafter"/>
</dbReference>
<dbReference type="HAMAP" id="MF_01077">
    <property type="entry name" value="RimP"/>
    <property type="match status" value="1"/>
</dbReference>
<dbReference type="PANTHER" id="PTHR33867">
    <property type="entry name" value="RIBOSOME MATURATION FACTOR RIMP"/>
    <property type="match status" value="1"/>
</dbReference>
<comment type="function">
    <text evidence="3">Required for maturation of 30S ribosomal subunits.</text>
</comment>
<dbReference type="GO" id="GO:0000028">
    <property type="term" value="P:ribosomal small subunit assembly"/>
    <property type="evidence" value="ECO:0007669"/>
    <property type="project" value="TreeGrafter"/>
</dbReference>
<comment type="similarity">
    <text evidence="3">Belongs to the RimP family.</text>
</comment>
<keyword evidence="1 3" id="KW-0963">Cytoplasm</keyword>
<dbReference type="RefSeq" id="WP_011381181.1">
    <property type="nucleotide sequence ID" value="NC_007614.1"/>
</dbReference>
<evidence type="ECO:0000259" key="5">
    <source>
        <dbReference type="Pfam" id="PF17384"/>
    </source>
</evidence>
<evidence type="ECO:0000313" key="7">
    <source>
        <dbReference type="Proteomes" id="UP000236751"/>
    </source>
</evidence>
<dbReference type="PANTHER" id="PTHR33867:SF1">
    <property type="entry name" value="RIBOSOME MATURATION FACTOR RIMP"/>
    <property type="match status" value="1"/>
</dbReference>
<feature type="domain" description="Ribosome maturation factor RimP C-terminal" evidence="5">
    <location>
        <begin position="77"/>
        <end position="141"/>
    </location>
</feature>
<sequence length="142" mass="15919">MDLYELLEPTLAGLGYELVDLERSPGGKLLRIFIDKPGGVNVDDCVTVSNHLSRFLAVENVDYDRLEVSSPGLDRPLKKTADFIRFAGESVKLRLRVALQGQRNFVGILREVKDGILKLEVDGKMLDLELTNLEKVRLVPKL</sequence>
<dbReference type="GO" id="GO:0005829">
    <property type="term" value="C:cytosol"/>
    <property type="evidence" value="ECO:0007669"/>
    <property type="project" value="TreeGrafter"/>
</dbReference>
<dbReference type="CDD" id="cd01734">
    <property type="entry name" value="YlxS_C"/>
    <property type="match status" value="1"/>
</dbReference>
<dbReference type="Gene3D" id="2.30.30.180">
    <property type="entry name" value="Ribosome maturation factor RimP, C-terminal domain"/>
    <property type="match status" value="1"/>
</dbReference>
<feature type="domain" description="Ribosome maturation factor RimP N-terminal" evidence="4">
    <location>
        <begin position="6"/>
        <end position="74"/>
    </location>
</feature>
<comment type="subcellular location">
    <subcellularLocation>
        <location evidence="3">Cytoplasm</location>
    </subcellularLocation>
</comment>
<dbReference type="InterPro" id="IPR028998">
    <property type="entry name" value="RimP_C"/>
</dbReference>
<dbReference type="Gene3D" id="3.30.300.70">
    <property type="entry name" value="RimP-like superfamily, N-terminal"/>
    <property type="match status" value="1"/>
</dbReference>
<accession>A0A1H5TFG3</accession>
<dbReference type="NCBIfam" id="NF000929">
    <property type="entry name" value="PRK00092.2-1"/>
    <property type="match status" value="1"/>
</dbReference>
<dbReference type="InterPro" id="IPR003728">
    <property type="entry name" value="Ribosome_maturation_RimP"/>
</dbReference>
<name>A0A1H5TFG3_NITMU</name>
<dbReference type="KEGG" id="nmu:Nmul_A1866"/>
<evidence type="ECO:0000259" key="4">
    <source>
        <dbReference type="Pfam" id="PF02576"/>
    </source>
</evidence>
<dbReference type="Pfam" id="PF17384">
    <property type="entry name" value="DUF150_C"/>
    <property type="match status" value="1"/>
</dbReference>
<dbReference type="SUPFAM" id="SSF74942">
    <property type="entry name" value="YhbC-like, C-terminal domain"/>
    <property type="match status" value="1"/>
</dbReference>
<dbReference type="InterPro" id="IPR028989">
    <property type="entry name" value="RimP_N"/>
</dbReference>
<organism evidence="6 7">
    <name type="scientific">Nitrosospira multiformis (strain ATCC 25196 / NCIMB 11849 / C 71)</name>
    <dbReference type="NCBI Taxonomy" id="323848"/>
    <lineage>
        <taxon>Bacteria</taxon>
        <taxon>Pseudomonadati</taxon>
        <taxon>Pseudomonadota</taxon>
        <taxon>Betaproteobacteria</taxon>
        <taxon>Nitrosomonadales</taxon>
        <taxon>Nitrosomonadaceae</taxon>
        <taxon>Nitrosospira</taxon>
    </lineage>
</organism>
<dbReference type="SUPFAM" id="SSF75420">
    <property type="entry name" value="YhbC-like, N-terminal domain"/>
    <property type="match status" value="1"/>
</dbReference>
<dbReference type="Pfam" id="PF02576">
    <property type="entry name" value="RimP_N"/>
    <property type="match status" value="1"/>
</dbReference>
<dbReference type="EMBL" id="FNVK01000004">
    <property type="protein sequence ID" value="SEF61592.1"/>
    <property type="molecule type" value="Genomic_DNA"/>
</dbReference>
<evidence type="ECO:0000256" key="1">
    <source>
        <dbReference type="ARBA" id="ARBA00022490"/>
    </source>
</evidence>
<dbReference type="Proteomes" id="UP000236751">
    <property type="component" value="Unassembled WGS sequence"/>
</dbReference>
<dbReference type="SMR" id="A0A1H5TFG3"/>
<dbReference type="InterPro" id="IPR035956">
    <property type="entry name" value="RimP_N_sf"/>
</dbReference>
<gene>
    <name evidence="3" type="primary">rimP</name>
    <name evidence="6" type="ORF">SAMN05216403_104153</name>
</gene>